<sequence>MTGGGPTLDVYAIDPFPNTSTSTAPKTGLTAEGIRLSHSLALPKLREDIRLSLTFSPNRSSLRPTSYPWYCPPAQQLLAITLRPSRVTSRVVESGLYVMFLLASALLHPPGLEGSACPARGEEQQEQEQEPEPDAPLIPWSAWGPTHTRIIPLDPLLPNQSGTGFTHSTRAVFPLPTADPDSSKFCVVDFCPRALRRDPRPGDVLQETVLPRNPFWAGEVRTGLAYRKAETGEREGRVVWAWVDEERLVLVRREDLGTGEGGGKVLRSLLEVLIM</sequence>
<gene>
    <name evidence="2" type="ORF">CALCODRAFT_369258</name>
</gene>
<dbReference type="EMBL" id="KV424003">
    <property type="protein sequence ID" value="KZT55006.1"/>
    <property type="molecule type" value="Genomic_DNA"/>
</dbReference>
<accession>A0A165EJQ9</accession>
<evidence type="ECO:0000313" key="3">
    <source>
        <dbReference type="Proteomes" id="UP000076842"/>
    </source>
</evidence>
<evidence type="ECO:0000256" key="1">
    <source>
        <dbReference type="SAM" id="MobiDB-lite"/>
    </source>
</evidence>
<dbReference type="InParanoid" id="A0A165EJQ9"/>
<evidence type="ECO:0000313" key="2">
    <source>
        <dbReference type="EMBL" id="KZT55006.1"/>
    </source>
</evidence>
<keyword evidence="3" id="KW-1185">Reference proteome</keyword>
<reference evidence="2 3" key="1">
    <citation type="journal article" date="2016" name="Mol. Biol. Evol.">
        <title>Comparative Genomics of Early-Diverging Mushroom-Forming Fungi Provides Insights into the Origins of Lignocellulose Decay Capabilities.</title>
        <authorList>
            <person name="Nagy L.G."/>
            <person name="Riley R."/>
            <person name="Tritt A."/>
            <person name="Adam C."/>
            <person name="Daum C."/>
            <person name="Floudas D."/>
            <person name="Sun H."/>
            <person name="Yadav J.S."/>
            <person name="Pangilinan J."/>
            <person name="Larsson K.H."/>
            <person name="Matsuura K."/>
            <person name="Barry K."/>
            <person name="Labutti K."/>
            <person name="Kuo R."/>
            <person name="Ohm R.A."/>
            <person name="Bhattacharya S.S."/>
            <person name="Shirouzu T."/>
            <person name="Yoshinaga Y."/>
            <person name="Martin F.M."/>
            <person name="Grigoriev I.V."/>
            <person name="Hibbett D.S."/>
        </authorList>
    </citation>
    <scope>NUCLEOTIDE SEQUENCE [LARGE SCALE GENOMIC DNA]</scope>
    <source>
        <strain evidence="2 3">HHB12733</strain>
    </source>
</reference>
<name>A0A165EJQ9_9BASI</name>
<dbReference type="OrthoDB" id="10429303at2759"/>
<feature type="compositionally biased region" description="Acidic residues" evidence="1">
    <location>
        <begin position="124"/>
        <end position="133"/>
    </location>
</feature>
<proteinExistence type="predicted"/>
<feature type="region of interest" description="Disordered" evidence="1">
    <location>
        <begin position="113"/>
        <end position="138"/>
    </location>
</feature>
<protein>
    <submittedName>
        <fullName evidence="2">Uncharacterized protein</fullName>
    </submittedName>
</protein>
<organism evidence="2 3">
    <name type="scientific">Calocera cornea HHB12733</name>
    <dbReference type="NCBI Taxonomy" id="1353952"/>
    <lineage>
        <taxon>Eukaryota</taxon>
        <taxon>Fungi</taxon>
        <taxon>Dikarya</taxon>
        <taxon>Basidiomycota</taxon>
        <taxon>Agaricomycotina</taxon>
        <taxon>Dacrymycetes</taxon>
        <taxon>Dacrymycetales</taxon>
        <taxon>Dacrymycetaceae</taxon>
        <taxon>Calocera</taxon>
    </lineage>
</organism>
<dbReference type="AlphaFoldDB" id="A0A165EJQ9"/>
<dbReference type="Proteomes" id="UP000076842">
    <property type="component" value="Unassembled WGS sequence"/>
</dbReference>